<dbReference type="Proteomes" id="UP000002866">
    <property type="component" value="Chromosome 6"/>
</dbReference>
<keyword evidence="3 5" id="KW-1133">Transmembrane helix</keyword>
<evidence type="ECO:0000256" key="5">
    <source>
        <dbReference type="SAM" id="Phobius"/>
    </source>
</evidence>
<proteinExistence type="predicted"/>
<gene>
    <name evidence="6" type="primary">TBLA0F01030</name>
    <name evidence="6" type="ORF">TBLA_0F01030</name>
</gene>
<comment type="subcellular location">
    <subcellularLocation>
        <location evidence="1">Membrane</location>
        <topology evidence="1">Multi-pass membrane protein</topology>
    </subcellularLocation>
</comment>
<feature type="transmembrane region" description="Helical" evidence="5">
    <location>
        <begin position="183"/>
        <end position="209"/>
    </location>
</feature>
<dbReference type="FunCoup" id="I2H5J4">
    <property type="interactions" value="26"/>
</dbReference>
<dbReference type="EMBL" id="HE806321">
    <property type="protein sequence ID" value="CCH61646.1"/>
    <property type="molecule type" value="Genomic_DNA"/>
</dbReference>
<evidence type="ECO:0000256" key="4">
    <source>
        <dbReference type="ARBA" id="ARBA00023136"/>
    </source>
</evidence>
<feature type="transmembrane region" description="Helical" evidence="5">
    <location>
        <begin position="120"/>
        <end position="139"/>
    </location>
</feature>
<evidence type="ECO:0000313" key="7">
    <source>
        <dbReference type="Proteomes" id="UP000002866"/>
    </source>
</evidence>
<dbReference type="STRING" id="1071380.I2H5J4"/>
<feature type="transmembrane region" description="Helical" evidence="5">
    <location>
        <begin position="52"/>
        <end position="78"/>
    </location>
</feature>
<feature type="transmembrane region" description="Helical" evidence="5">
    <location>
        <begin position="12"/>
        <end position="32"/>
    </location>
</feature>
<dbReference type="GO" id="GO:0016567">
    <property type="term" value="P:protein ubiquitination"/>
    <property type="evidence" value="ECO:0007669"/>
    <property type="project" value="EnsemblFungi"/>
</dbReference>
<evidence type="ECO:0000256" key="2">
    <source>
        <dbReference type="ARBA" id="ARBA00022692"/>
    </source>
</evidence>
<dbReference type="RefSeq" id="XP_004181165.1">
    <property type="nucleotide sequence ID" value="XM_004181117.1"/>
</dbReference>
<dbReference type="HOGENOM" id="CLU_057574_1_0_1"/>
<feature type="transmembrane region" description="Helical" evidence="5">
    <location>
        <begin position="90"/>
        <end position="114"/>
    </location>
</feature>
<evidence type="ECO:0000313" key="6">
    <source>
        <dbReference type="EMBL" id="CCH61646.1"/>
    </source>
</evidence>
<name>I2H5J4_HENB6</name>
<dbReference type="AlphaFoldDB" id="I2H5J4"/>
<evidence type="ECO:0008006" key="8">
    <source>
        <dbReference type="Google" id="ProtNLM"/>
    </source>
</evidence>
<dbReference type="OrthoDB" id="272778at2759"/>
<dbReference type="GeneID" id="14496755"/>
<organism evidence="6 7">
    <name type="scientific">Henningerozyma blattae (strain ATCC 34711 / CBS 6284 / DSM 70876 / NBRC 10599 / NRRL Y-10934 / UCD 77-7)</name>
    <name type="common">Yeast</name>
    <name type="synonym">Tetrapisispora blattae</name>
    <dbReference type="NCBI Taxonomy" id="1071380"/>
    <lineage>
        <taxon>Eukaryota</taxon>
        <taxon>Fungi</taxon>
        <taxon>Dikarya</taxon>
        <taxon>Ascomycota</taxon>
        <taxon>Saccharomycotina</taxon>
        <taxon>Saccharomycetes</taxon>
        <taxon>Saccharomycetales</taxon>
        <taxon>Saccharomycetaceae</taxon>
        <taxon>Henningerozyma</taxon>
    </lineage>
</organism>
<dbReference type="SUPFAM" id="SSF144091">
    <property type="entry name" value="Rhomboid-like"/>
    <property type="match status" value="1"/>
</dbReference>
<keyword evidence="2 5" id="KW-0812">Transmembrane</keyword>
<protein>
    <recommendedName>
        <fullName evidence="8">Derlin</fullName>
    </recommendedName>
</protein>
<keyword evidence="4 5" id="KW-0472">Membrane</keyword>
<accession>I2H5J4</accession>
<dbReference type="GO" id="GO:0140624">
    <property type="term" value="P:EGAD pathway"/>
    <property type="evidence" value="ECO:0007669"/>
    <property type="project" value="EnsemblFungi"/>
</dbReference>
<dbReference type="InParanoid" id="I2H5J4"/>
<reference evidence="6 7" key="1">
    <citation type="journal article" date="2011" name="Proc. Natl. Acad. Sci. U.S.A.">
        <title>Evolutionary erosion of yeast sex chromosomes by mating-type switching accidents.</title>
        <authorList>
            <person name="Gordon J.L."/>
            <person name="Armisen D."/>
            <person name="Proux-Wera E."/>
            <person name="Oheigeartaigh S.S."/>
            <person name="Byrne K.P."/>
            <person name="Wolfe K.H."/>
        </authorList>
    </citation>
    <scope>NUCLEOTIDE SEQUENCE [LARGE SCALE GENOMIC DNA]</scope>
    <source>
        <strain evidence="7">ATCC 34711 / CBS 6284 / DSM 70876 / NBRC 10599 / NRRL Y-10934 / UCD 77-7</strain>
    </source>
</reference>
<dbReference type="KEGG" id="tbl:TBLA_0F01030"/>
<dbReference type="GO" id="GO:0044695">
    <property type="term" value="C:Dsc E3 ubiquitin ligase complex"/>
    <property type="evidence" value="ECO:0007669"/>
    <property type="project" value="EnsemblFungi"/>
</dbReference>
<dbReference type="eggNOG" id="KOG4463">
    <property type="taxonomic scope" value="Eukaryota"/>
</dbReference>
<sequence length="339" mass="38909">MSMETPNGLVSFPVTKLLMIGSIVLPLAASVMNSKYLFILHYEPFISQYGQYWRMLTFQLSAINESDVILIVLIWYHFRNLERLMGSYKYICVIVLALIYTTVILSCSLIILNILTPWMFWNRLTTGPLPILLSLLHFYKEYTPRIYEFNILLARPWFKHSKNHLNKEQIVWKLNDQFILNAYILLLLLNQGIIGVSIGFTSWICGILIDQGLLPGINSFRLPFVKYLLFLNRNTSTFVSGNLHTNQRAQRFNDETNTVLPTLTSSSTRNSLGLNRYNTDTTNNNANNSFINSPVPQDANHVFRIDGGSSTNLLGDTNETINDEPPRPLGVQFLDTFRR</sequence>
<keyword evidence="7" id="KW-1185">Reference proteome</keyword>
<dbReference type="InterPro" id="IPR035952">
    <property type="entry name" value="Rhomboid-like_sf"/>
</dbReference>
<evidence type="ECO:0000256" key="1">
    <source>
        <dbReference type="ARBA" id="ARBA00004141"/>
    </source>
</evidence>
<evidence type="ECO:0000256" key="3">
    <source>
        <dbReference type="ARBA" id="ARBA00022989"/>
    </source>
</evidence>